<accession>A0A392S6S4</accession>
<dbReference type="Proteomes" id="UP000265520">
    <property type="component" value="Unassembled WGS sequence"/>
</dbReference>
<name>A0A392S6S4_9FABA</name>
<dbReference type="AlphaFoldDB" id="A0A392S6S4"/>
<organism evidence="1 2">
    <name type="scientific">Trifolium medium</name>
    <dbReference type="NCBI Taxonomy" id="97028"/>
    <lineage>
        <taxon>Eukaryota</taxon>
        <taxon>Viridiplantae</taxon>
        <taxon>Streptophyta</taxon>
        <taxon>Embryophyta</taxon>
        <taxon>Tracheophyta</taxon>
        <taxon>Spermatophyta</taxon>
        <taxon>Magnoliopsida</taxon>
        <taxon>eudicotyledons</taxon>
        <taxon>Gunneridae</taxon>
        <taxon>Pentapetalae</taxon>
        <taxon>rosids</taxon>
        <taxon>fabids</taxon>
        <taxon>Fabales</taxon>
        <taxon>Fabaceae</taxon>
        <taxon>Papilionoideae</taxon>
        <taxon>50 kb inversion clade</taxon>
        <taxon>NPAAA clade</taxon>
        <taxon>Hologalegina</taxon>
        <taxon>IRL clade</taxon>
        <taxon>Trifolieae</taxon>
        <taxon>Trifolium</taxon>
    </lineage>
</organism>
<proteinExistence type="predicted"/>
<dbReference type="EMBL" id="LXQA010330080">
    <property type="protein sequence ID" value="MCI44399.1"/>
    <property type="molecule type" value="Genomic_DNA"/>
</dbReference>
<sequence length="61" mass="6790">RLELKFASRATCSATGRWATFLCRQARQARQLPPVAASCRQFSPDTGQHSVSISLTLVKRQ</sequence>
<protein>
    <submittedName>
        <fullName evidence="1">Uncharacterized protein</fullName>
    </submittedName>
</protein>
<reference evidence="1 2" key="1">
    <citation type="journal article" date="2018" name="Front. Plant Sci.">
        <title>Red Clover (Trifolium pratense) and Zigzag Clover (T. medium) - A Picture of Genomic Similarities and Differences.</title>
        <authorList>
            <person name="Dluhosova J."/>
            <person name="Istvanek J."/>
            <person name="Nedelnik J."/>
            <person name="Repkova J."/>
        </authorList>
    </citation>
    <scope>NUCLEOTIDE SEQUENCE [LARGE SCALE GENOMIC DNA]</scope>
    <source>
        <strain evidence="2">cv. 10/8</strain>
        <tissue evidence="1">Leaf</tissue>
    </source>
</reference>
<evidence type="ECO:0000313" key="2">
    <source>
        <dbReference type="Proteomes" id="UP000265520"/>
    </source>
</evidence>
<comment type="caution">
    <text evidence="1">The sequence shown here is derived from an EMBL/GenBank/DDBJ whole genome shotgun (WGS) entry which is preliminary data.</text>
</comment>
<evidence type="ECO:0000313" key="1">
    <source>
        <dbReference type="EMBL" id="MCI44399.1"/>
    </source>
</evidence>
<feature type="non-terminal residue" evidence="1">
    <location>
        <position position="1"/>
    </location>
</feature>
<keyword evidence="2" id="KW-1185">Reference proteome</keyword>